<dbReference type="PANTHER" id="PTHR48182">
    <property type="entry name" value="PROTEIN SERAC1"/>
    <property type="match status" value="1"/>
</dbReference>
<evidence type="ECO:0000256" key="7">
    <source>
        <dbReference type="ARBA" id="ARBA00023136"/>
    </source>
</evidence>
<evidence type="ECO:0000256" key="2">
    <source>
        <dbReference type="ARBA" id="ARBA00004240"/>
    </source>
</evidence>
<protein>
    <recommendedName>
        <fullName evidence="8">DUF676 domain-containing protein</fullName>
    </recommendedName>
</protein>
<keyword evidence="5" id="KW-0256">Endoplasmic reticulum</keyword>
<keyword evidence="6" id="KW-0496">Mitochondrion</keyword>
<dbReference type="InterPro" id="IPR052374">
    <property type="entry name" value="SERAC1"/>
</dbReference>
<dbReference type="Pfam" id="PF05057">
    <property type="entry name" value="DUF676"/>
    <property type="match status" value="1"/>
</dbReference>
<dbReference type="Proteomes" id="UP000054516">
    <property type="component" value="Unassembled WGS sequence"/>
</dbReference>
<dbReference type="SUPFAM" id="SSF53474">
    <property type="entry name" value="alpha/beta-Hydrolases"/>
    <property type="match status" value="1"/>
</dbReference>
<dbReference type="PANTHER" id="PTHR48182:SF2">
    <property type="entry name" value="PROTEIN SERAC1"/>
    <property type="match status" value="1"/>
</dbReference>
<dbReference type="GO" id="GO:0005739">
    <property type="term" value="C:mitochondrion"/>
    <property type="evidence" value="ECO:0007669"/>
    <property type="project" value="UniProtKB-SubCell"/>
</dbReference>
<evidence type="ECO:0000256" key="5">
    <source>
        <dbReference type="ARBA" id="ARBA00022824"/>
    </source>
</evidence>
<comment type="subcellular location">
    <subcellularLocation>
        <location evidence="2">Endoplasmic reticulum</location>
    </subcellularLocation>
    <subcellularLocation>
        <location evidence="3">Membrane</location>
    </subcellularLocation>
    <subcellularLocation>
        <location evidence="1">Mitochondrion</location>
    </subcellularLocation>
</comment>
<evidence type="ECO:0000313" key="10">
    <source>
        <dbReference type="Proteomes" id="UP000054516"/>
    </source>
</evidence>
<accession>A0A1S7UHB3</accession>
<dbReference type="Gene3D" id="3.40.50.1820">
    <property type="entry name" value="alpha/beta hydrolase"/>
    <property type="match status" value="1"/>
</dbReference>
<dbReference type="InterPro" id="IPR007751">
    <property type="entry name" value="DUF676_lipase-like"/>
</dbReference>
<evidence type="ECO:0000259" key="8">
    <source>
        <dbReference type="Pfam" id="PF05057"/>
    </source>
</evidence>
<keyword evidence="10" id="KW-1185">Reference proteome</keyword>
<dbReference type="GO" id="GO:0016020">
    <property type="term" value="C:membrane"/>
    <property type="evidence" value="ECO:0007669"/>
    <property type="project" value="UniProtKB-SubCell"/>
</dbReference>
<dbReference type="EMBL" id="DF977446">
    <property type="protein sequence ID" value="GAP82519.1"/>
    <property type="molecule type" value="Genomic_DNA"/>
</dbReference>
<reference evidence="9" key="1">
    <citation type="submission" date="2016-03" db="EMBL/GenBank/DDBJ databases">
        <title>Draft genome sequence of Rosellinia necatrix.</title>
        <authorList>
            <person name="Kanematsu S."/>
        </authorList>
    </citation>
    <scope>NUCLEOTIDE SEQUENCE [LARGE SCALE GENOMIC DNA]</scope>
    <source>
        <strain evidence="9">W97</strain>
    </source>
</reference>
<organism evidence="9">
    <name type="scientific">Rosellinia necatrix</name>
    <name type="common">White root-rot fungus</name>
    <dbReference type="NCBI Taxonomy" id="77044"/>
    <lineage>
        <taxon>Eukaryota</taxon>
        <taxon>Fungi</taxon>
        <taxon>Dikarya</taxon>
        <taxon>Ascomycota</taxon>
        <taxon>Pezizomycotina</taxon>
        <taxon>Sordariomycetes</taxon>
        <taxon>Xylariomycetidae</taxon>
        <taxon>Xylariales</taxon>
        <taxon>Xylariaceae</taxon>
        <taxon>Rosellinia</taxon>
    </lineage>
</organism>
<name>A0A1S7UHB3_ROSNE</name>
<dbReference type="OMA" id="EVMWPRD"/>
<evidence type="ECO:0000256" key="3">
    <source>
        <dbReference type="ARBA" id="ARBA00004370"/>
    </source>
</evidence>
<dbReference type="AlphaFoldDB" id="A0A1S7UHB3"/>
<evidence type="ECO:0000256" key="6">
    <source>
        <dbReference type="ARBA" id="ARBA00023128"/>
    </source>
</evidence>
<sequence>MLHVLIEGSNSPTMDIIAVHGLNGHYMKTWTDRPKSRRRTMWLRDLLPEKLPGCRVMSFEYDASVSGMSTTTVRDAAGRIIQMLRDKRKESFYDNIPIVFIGHSLGGVVIKQALAIAERDYSMERTAKHIYGQDIAGCTKGIVFFGTPHRGADIAKWGAMIRNIARVVTCWPRPSFLDVLRRNSEDLYKISEDFLPLSSNYAIISFYEEYAIGIWGDVIVDKDSSVTGLPHEQKMMLSGDHRSICRFSRGDQQFETVWMRIEDAAAGRQELSATRSGPGGLKMR</sequence>
<gene>
    <name evidence="9" type="ORF">SAMD00023353_0100650</name>
</gene>
<keyword evidence="7" id="KW-0472">Membrane</keyword>
<comment type="similarity">
    <text evidence="4">Belongs to the putative lipase ROG1 family.</text>
</comment>
<feature type="domain" description="DUF676" evidence="8">
    <location>
        <begin position="16"/>
        <end position="122"/>
    </location>
</feature>
<evidence type="ECO:0000313" key="9">
    <source>
        <dbReference type="EMBL" id="GAP82519.1"/>
    </source>
</evidence>
<dbReference type="InterPro" id="IPR029058">
    <property type="entry name" value="AB_hydrolase_fold"/>
</dbReference>
<dbReference type="GO" id="GO:0005783">
    <property type="term" value="C:endoplasmic reticulum"/>
    <property type="evidence" value="ECO:0007669"/>
    <property type="project" value="UniProtKB-SubCell"/>
</dbReference>
<evidence type="ECO:0000256" key="4">
    <source>
        <dbReference type="ARBA" id="ARBA00007920"/>
    </source>
</evidence>
<evidence type="ECO:0000256" key="1">
    <source>
        <dbReference type="ARBA" id="ARBA00004173"/>
    </source>
</evidence>
<proteinExistence type="inferred from homology"/>
<dbReference type="OrthoDB" id="1658288at2759"/>